<gene>
    <name evidence="2" type="ORF">ERICIII_01758</name>
</gene>
<feature type="transmembrane region" description="Helical" evidence="1">
    <location>
        <begin position="354"/>
        <end position="377"/>
    </location>
</feature>
<keyword evidence="1" id="KW-0472">Membrane</keyword>
<feature type="transmembrane region" description="Helical" evidence="1">
    <location>
        <begin position="149"/>
        <end position="172"/>
    </location>
</feature>
<feature type="transmembrane region" description="Helical" evidence="1">
    <location>
        <begin position="471"/>
        <end position="490"/>
    </location>
</feature>
<accession>A0A2L1TZ32</accession>
<protein>
    <submittedName>
        <fullName evidence="2">Uncharacterized protein</fullName>
    </submittedName>
</protein>
<sequence>MNFLSDFNELLLLHLKIRIRGQFSLLFTYTLKFLNKWSRTKVYILFLFIKISFSFLSLWVIWNYIYKEQYSFYWSASILLFFLIYPAIVGMFAWKRTHVPVYEEFLLASSKSETYIFGLLAAEEFIWSIMNNIGLYTTLLGLIAFIHELAFIEALLGCILLAIISFGLFLISNRLLGNYIIYKICRPISWIRLFVYLIVCVICLGIGFIAVGQIIPYIRAFRTNITSLQALTSEEIWNRMIHLISVEWNQDIQQLLHIIYHKNLPHIYLHEQFHHPSLLNLFALCAGCFVVIFMIMSLFPYKYNKFKLTEHKDFLHYYITWLKQINKLVYRCDCMLEKEITLLGRNRQHVSSGFFSLAIAETEIFFYSGITLGLGQALHTEGFIISIICIFTMLAVANHASAIRSEYPFLFLLSSEGRNIDLIRLSGNSSRLLFDAKMKLMRIIMIIPTLVMIIIVCILCIIWGFSASCSLILVIIIISYWVLPFFELYSSPFISKFNFKSIQEIGKTKEELELRTLVDTAPRRFIIVPIMIILYFGAFIIPSWAASFLPLFITGYFTLSSLIFFQISKKITARGLKEIDNRVWFES</sequence>
<feature type="transmembrane region" description="Helical" evidence="1">
    <location>
        <begin position="548"/>
        <end position="567"/>
    </location>
</feature>
<evidence type="ECO:0000313" key="3">
    <source>
        <dbReference type="Proteomes" id="UP000239833"/>
    </source>
</evidence>
<feature type="transmembrane region" description="Helical" evidence="1">
    <location>
        <begin position="525"/>
        <end position="542"/>
    </location>
</feature>
<name>A0A2L1TZ32_9BACL</name>
<feature type="transmembrane region" description="Helical" evidence="1">
    <location>
        <begin position="193"/>
        <end position="218"/>
    </location>
</feature>
<reference evidence="3" key="1">
    <citation type="submission" date="2017-02" db="EMBL/GenBank/DDBJ databases">
        <title>Delineation of Paenibacillus larvae strains originating from foulbrood outbreaks.</title>
        <authorList>
            <person name="Beims H."/>
            <person name="Bunk B."/>
            <person name="Sproeer C."/>
            <person name="Mohr K.I."/>
            <person name="Pradella S."/>
            <person name="Guenther G."/>
            <person name="Rohde M."/>
            <person name="von der Ohe W."/>
            <person name="Steinert M."/>
        </authorList>
    </citation>
    <scope>NUCLEOTIDE SEQUENCE [LARGE SCALE GENOMIC DNA]</scope>
    <source>
        <strain evidence="3">Eric_III</strain>
    </source>
</reference>
<feature type="transmembrane region" description="Helical" evidence="1">
    <location>
        <begin position="278"/>
        <end position="299"/>
    </location>
</feature>
<organism evidence="2 3">
    <name type="scientific">Paenibacillus larvae subsp. larvae</name>
    <dbReference type="NCBI Taxonomy" id="147375"/>
    <lineage>
        <taxon>Bacteria</taxon>
        <taxon>Bacillati</taxon>
        <taxon>Bacillota</taxon>
        <taxon>Bacilli</taxon>
        <taxon>Bacillales</taxon>
        <taxon>Paenibacillaceae</taxon>
        <taxon>Paenibacillus</taxon>
    </lineage>
</organism>
<feature type="transmembrane region" description="Helical" evidence="1">
    <location>
        <begin position="440"/>
        <end position="465"/>
    </location>
</feature>
<evidence type="ECO:0000256" key="1">
    <source>
        <dbReference type="SAM" id="Phobius"/>
    </source>
</evidence>
<feature type="transmembrane region" description="Helical" evidence="1">
    <location>
        <begin position="42"/>
        <end position="66"/>
    </location>
</feature>
<dbReference type="AlphaFoldDB" id="A0A2L1TZ32"/>
<dbReference type="RefSeq" id="WP_079940567.1">
    <property type="nucleotide sequence ID" value="NZ_CP019655.1"/>
</dbReference>
<dbReference type="GeneID" id="64218523"/>
<feature type="transmembrane region" description="Helical" evidence="1">
    <location>
        <begin position="383"/>
        <end position="403"/>
    </location>
</feature>
<dbReference type="Proteomes" id="UP000239833">
    <property type="component" value="Chromosome"/>
</dbReference>
<proteinExistence type="predicted"/>
<feature type="transmembrane region" description="Helical" evidence="1">
    <location>
        <begin position="115"/>
        <end position="143"/>
    </location>
</feature>
<evidence type="ECO:0000313" key="2">
    <source>
        <dbReference type="EMBL" id="AVF25936.1"/>
    </source>
</evidence>
<keyword evidence="1" id="KW-1133">Transmembrane helix</keyword>
<keyword evidence="1" id="KW-0812">Transmembrane</keyword>
<feature type="transmembrane region" description="Helical" evidence="1">
    <location>
        <begin position="72"/>
        <end position="94"/>
    </location>
</feature>
<dbReference type="EMBL" id="CP019655">
    <property type="protein sequence ID" value="AVF25936.1"/>
    <property type="molecule type" value="Genomic_DNA"/>
</dbReference>